<organism evidence="1 2">
    <name type="scientific">Littorina saxatilis</name>
    <dbReference type="NCBI Taxonomy" id="31220"/>
    <lineage>
        <taxon>Eukaryota</taxon>
        <taxon>Metazoa</taxon>
        <taxon>Spiralia</taxon>
        <taxon>Lophotrochozoa</taxon>
        <taxon>Mollusca</taxon>
        <taxon>Gastropoda</taxon>
        <taxon>Caenogastropoda</taxon>
        <taxon>Littorinimorpha</taxon>
        <taxon>Littorinoidea</taxon>
        <taxon>Littorinidae</taxon>
        <taxon>Littorina</taxon>
    </lineage>
</organism>
<evidence type="ECO:0000313" key="2">
    <source>
        <dbReference type="Proteomes" id="UP001374579"/>
    </source>
</evidence>
<keyword evidence="2" id="KW-1185">Reference proteome</keyword>
<gene>
    <name evidence="1" type="ORF">V1264_015064</name>
</gene>
<accession>A0AAN9GG20</accession>
<dbReference type="EMBL" id="JBAMIC010000004">
    <property type="protein sequence ID" value="KAK7107087.1"/>
    <property type="molecule type" value="Genomic_DNA"/>
</dbReference>
<evidence type="ECO:0000313" key="1">
    <source>
        <dbReference type="EMBL" id="KAK7107087.1"/>
    </source>
</evidence>
<name>A0AAN9GG20_9CAEN</name>
<reference evidence="1 2" key="1">
    <citation type="submission" date="2024-02" db="EMBL/GenBank/DDBJ databases">
        <title>Chromosome-scale genome assembly of the rough periwinkle Littorina saxatilis.</title>
        <authorList>
            <person name="De Jode A."/>
            <person name="Faria R."/>
            <person name="Formenti G."/>
            <person name="Sims Y."/>
            <person name="Smith T.P."/>
            <person name="Tracey A."/>
            <person name="Wood J.M.D."/>
            <person name="Zagrodzka Z.B."/>
            <person name="Johannesson K."/>
            <person name="Butlin R.K."/>
            <person name="Leder E.H."/>
        </authorList>
    </citation>
    <scope>NUCLEOTIDE SEQUENCE [LARGE SCALE GENOMIC DNA]</scope>
    <source>
        <strain evidence="1">Snail1</strain>
        <tissue evidence="1">Muscle</tissue>
    </source>
</reference>
<comment type="caution">
    <text evidence="1">The sequence shown here is derived from an EMBL/GenBank/DDBJ whole genome shotgun (WGS) entry which is preliminary data.</text>
</comment>
<sequence length="177" mass="19646">MQTHISFIIKTCFFHLRRIASIRRYLTPDACVKLVVSLIFSRLDYCNSLLAGLSASSIHGLQRVQNYCQAGVEEEEARSHHPPTSLLALAPCQHPNLLQTVYSGLQLSQRLNPPWTCTPSPPTVPFVLLLTHSAFTYLARNSQLLVSVHTPPRASPSGTPCRWSFARAPLLTRSRGG</sequence>
<protein>
    <submittedName>
        <fullName evidence="1">Uncharacterized protein</fullName>
    </submittedName>
</protein>
<dbReference type="AlphaFoldDB" id="A0AAN9GG20"/>
<dbReference type="Proteomes" id="UP001374579">
    <property type="component" value="Unassembled WGS sequence"/>
</dbReference>
<proteinExistence type="predicted"/>